<dbReference type="OrthoDB" id="2382881at2759"/>
<dbReference type="PANTHER" id="PTHR28221">
    <property type="entry name" value="RNA POLYMERASE I-SPECIFIC TRANSCRIPTION INITIATION FACTOR RRN6"/>
    <property type="match status" value="1"/>
</dbReference>
<evidence type="ECO:0000313" key="3">
    <source>
        <dbReference type="EMBL" id="KAF9535256.1"/>
    </source>
</evidence>
<dbReference type="Proteomes" id="UP000807306">
    <property type="component" value="Unassembled WGS sequence"/>
</dbReference>
<dbReference type="PANTHER" id="PTHR28221:SF2">
    <property type="entry name" value="RNA POLYMERASE I-SPECIFIC TRANSCRIPTION INITIATION FACTOR RRN6"/>
    <property type="match status" value="1"/>
</dbReference>
<name>A0A9P6ESE3_9AGAR</name>
<comment type="caution">
    <text evidence="3">The sequence shown here is derived from an EMBL/GenBank/DDBJ whole genome shotgun (WGS) entry which is preliminary data.</text>
</comment>
<evidence type="ECO:0000256" key="1">
    <source>
        <dbReference type="SAM" id="MobiDB-lite"/>
    </source>
</evidence>
<dbReference type="InterPro" id="IPR048536">
    <property type="entry name" value="Rrn6_K-rich"/>
</dbReference>
<dbReference type="AlphaFoldDB" id="A0A9P6ESE3"/>
<keyword evidence="4" id="KW-1185">Reference proteome</keyword>
<proteinExistence type="predicted"/>
<feature type="domain" description="RRN6 K-rich C-terminal" evidence="2">
    <location>
        <begin position="747"/>
        <end position="894"/>
    </location>
</feature>
<dbReference type="EMBL" id="MU157824">
    <property type="protein sequence ID" value="KAF9535256.1"/>
    <property type="molecule type" value="Genomic_DNA"/>
</dbReference>
<dbReference type="InterPro" id="IPR019350">
    <property type="entry name" value="RNA_pol_I-sp_TIF_RRN6-like"/>
</dbReference>
<gene>
    <name evidence="3" type="ORF">CPB83DRAFT_887987</name>
</gene>
<sequence length="894" mass="100803">MAFWPSNDSRKPKVKDSSKTSEKTTRQDYFKASPYLEPGLIGSATFSPDTLKWNFLSNALSDTKEFLERRLKYDQHAQIFPPTRVAGLKRPRISVKRQAEQGANFLRTYLPDVDITSELIREHLEEDIRISRESEKFDPHTGDIIVVYDSPSHDNEAFILFAGGQTSCDLNLCAMIHTVDAKVEFYPQTSPLYTFQTPIQQLTLWSIDYLSSTLAVRTVGSLHIMKLEEESNDTLAIEQCAVLSSSEVGREAPVDMKPLSTSMGLLTLGRQGGLFDCTFATGTKIITKLCEPSETIIKRQTTSEFWRLAKDKQWHSVFILSSRDLVHFDSRSRSAVEIFTLGEGKHIFTSIEDVQQDHIVQACSTDRLWWFDPRYPGKPMLAYAHGREFDQYLSNTTVRTFDNQSFTFLTSRNNSLVTLYDVSKSTLGLIQLNQSPYCLEPAKTFYEKDDGHLFITTQSGLASLRVSEQGALTYTSICASNEEAEDEVVVNRNQEVSTMEANALNLVENNDELGASEFAEVDMRDVYQVLFKEHFDEQQELEKQNKDSLDKLLQSFPYLLRNHELPLEHMLTTYDVAFRSGDEPEKTKRADFLTDSALNTLKAYDALIEGRFDPLSVAAPWHRSIAQTMQCLDPELQADPKEIMEYLQKSRLTRDYITPQAIVDFELKSAKQLTFDLRLSNHIFSETMFAESKEADPTLETMTEALTIADELPPVEFGYLRPMAKKKYYRDEEELGQEHVHVPLGARTLLKGWDNGDPDDYIYHDPYGVSTSKERIPASSKPTAAATQLREFVIQSQHPPTLASSTTIGQPQGRGPPALASTQVSKTSKPMIRPQPGGQMPWTQVESPPLLGTQDASSQETVVAMASTQIVPGPFGARPPLIKKKTAKKRVGGF</sequence>
<reference evidence="3" key="1">
    <citation type="submission" date="2020-11" db="EMBL/GenBank/DDBJ databases">
        <authorList>
            <consortium name="DOE Joint Genome Institute"/>
            <person name="Ahrendt S."/>
            <person name="Riley R."/>
            <person name="Andreopoulos W."/>
            <person name="Labutti K."/>
            <person name="Pangilinan J."/>
            <person name="Ruiz-Duenas F.J."/>
            <person name="Barrasa J.M."/>
            <person name="Sanchez-Garcia M."/>
            <person name="Camarero S."/>
            <person name="Miyauchi S."/>
            <person name="Serrano A."/>
            <person name="Linde D."/>
            <person name="Babiker R."/>
            <person name="Drula E."/>
            <person name="Ayuso-Fernandez I."/>
            <person name="Pacheco R."/>
            <person name="Padilla G."/>
            <person name="Ferreira P."/>
            <person name="Barriuso J."/>
            <person name="Kellner H."/>
            <person name="Castanera R."/>
            <person name="Alfaro M."/>
            <person name="Ramirez L."/>
            <person name="Pisabarro A.G."/>
            <person name="Kuo A."/>
            <person name="Tritt A."/>
            <person name="Lipzen A."/>
            <person name="He G."/>
            <person name="Yan M."/>
            <person name="Ng V."/>
            <person name="Cullen D."/>
            <person name="Martin F."/>
            <person name="Rosso M.-N."/>
            <person name="Henrissat B."/>
            <person name="Hibbett D."/>
            <person name="Martinez A.T."/>
            <person name="Grigoriev I.V."/>
        </authorList>
    </citation>
    <scope>NUCLEOTIDE SEQUENCE</scope>
    <source>
        <strain evidence="3">CBS 506.95</strain>
    </source>
</reference>
<organism evidence="3 4">
    <name type="scientific">Crepidotus variabilis</name>
    <dbReference type="NCBI Taxonomy" id="179855"/>
    <lineage>
        <taxon>Eukaryota</taxon>
        <taxon>Fungi</taxon>
        <taxon>Dikarya</taxon>
        <taxon>Basidiomycota</taxon>
        <taxon>Agaricomycotina</taxon>
        <taxon>Agaricomycetes</taxon>
        <taxon>Agaricomycetidae</taxon>
        <taxon>Agaricales</taxon>
        <taxon>Agaricineae</taxon>
        <taxon>Crepidotaceae</taxon>
        <taxon>Crepidotus</taxon>
    </lineage>
</organism>
<feature type="compositionally biased region" description="Polar residues" evidence="1">
    <location>
        <begin position="796"/>
        <end position="810"/>
    </location>
</feature>
<dbReference type="Pfam" id="PF20639">
    <property type="entry name" value="Rrn6_K-rich"/>
    <property type="match status" value="1"/>
</dbReference>
<evidence type="ECO:0000313" key="4">
    <source>
        <dbReference type="Proteomes" id="UP000807306"/>
    </source>
</evidence>
<evidence type="ECO:0000259" key="2">
    <source>
        <dbReference type="Pfam" id="PF20639"/>
    </source>
</evidence>
<feature type="region of interest" description="Disordered" evidence="1">
    <location>
        <begin position="796"/>
        <end position="823"/>
    </location>
</feature>
<feature type="compositionally biased region" description="Basic and acidic residues" evidence="1">
    <location>
        <begin position="8"/>
        <end position="26"/>
    </location>
</feature>
<accession>A0A9P6ESE3</accession>
<feature type="region of interest" description="Disordered" evidence="1">
    <location>
        <begin position="1"/>
        <end position="26"/>
    </location>
</feature>
<protein>
    <recommendedName>
        <fullName evidence="2">RRN6 K-rich C-terminal domain-containing protein</fullName>
    </recommendedName>
</protein>